<dbReference type="EMBL" id="FRBL01000001">
    <property type="protein sequence ID" value="SHK83760.1"/>
    <property type="molecule type" value="Genomic_DNA"/>
</dbReference>
<gene>
    <name evidence="8" type="ORF">SAMN05444266_101316</name>
</gene>
<feature type="transmembrane region" description="Helical" evidence="7">
    <location>
        <begin position="102"/>
        <end position="121"/>
    </location>
</feature>
<keyword evidence="4 7" id="KW-0812">Transmembrane</keyword>
<evidence type="ECO:0000256" key="4">
    <source>
        <dbReference type="ARBA" id="ARBA00022692"/>
    </source>
</evidence>
<feature type="transmembrane region" description="Helical" evidence="7">
    <location>
        <begin position="31"/>
        <end position="53"/>
    </location>
</feature>
<evidence type="ECO:0000256" key="7">
    <source>
        <dbReference type="SAM" id="Phobius"/>
    </source>
</evidence>
<dbReference type="STRING" id="1419482.SAMN05444266_101316"/>
<dbReference type="PANTHER" id="PTHR33452:SF1">
    <property type="entry name" value="INNER MEMBRANE PROTEIN YPHA-RELATED"/>
    <property type="match status" value="1"/>
</dbReference>
<keyword evidence="5 7" id="KW-1133">Transmembrane helix</keyword>
<name>A0A1M6VQI6_9BACT</name>
<protein>
    <submittedName>
        <fullName evidence="8">Putative oxidoreductase</fullName>
    </submittedName>
</protein>
<keyword evidence="6 7" id="KW-0472">Membrane</keyword>
<evidence type="ECO:0000313" key="9">
    <source>
        <dbReference type="Proteomes" id="UP000184420"/>
    </source>
</evidence>
<evidence type="ECO:0000256" key="6">
    <source>
        <dbReference type="ARBA" id="ARBA00023136"/>
    </source>
</evidence>
<feature type="transmembrane region" description="Helical" evidence="7">
    <location>
        <begin position="127"/>
        <end position="143"/>
    </location>
</feature>
<dbReference type="Pfam" id="PF07681">
    <property type="entry name" value="DoxX"/>
    <property type="match status" value="1"/>
</dbReference>
<proteinExistence type="inferred from homology"/>
<dbReference type="AlphaFoldDB" id="A0A1M6VQI6"/>
<dbReference type="InterPro" id="IPR032808">
    <property type="entry name" value="DoxX"/>
</dbReference>
<dbReference type="Proteomes" id="UP000184420">
    <property type="component" value="Unassembled WGS sequence"/>
</dbReference>
<comment type="subcellular location">
    <subcellularLocation>
        <location evidence="1">Cell membrane</location>
        <topology evidence="1">Multi-pass membrane protein</topology>
    </subcellularLocation>
</comment>
<evidence type="ECO:0000256" key="5">
    <source>
        <dbReference type="ARBA" id="ARBA00022989"/>
    </source>
</evidence>
<keyword evidence="3" id="KW-1003">Cell membrane</keyword>
<evidence type="ECO:0000256" key="2">
    <source>
        <dbReference type="ARBA" id="ARBA00006679"/>
    </source>
</evidence>
<keyword evidence="9" id="KW-1185">Reference proteome</keyword>
<organism evidence="8 9">
    <name type="scientific">Chitinophaga jiangningensis</name>
    <dbReference type="NCBI Taxonomy" id="1419482"/>
    <lineage>
        <taxon>Bacteria</taxon>
        <taxon>Pseudomonadati</taxon>
        <taxon>Bacteroidota</taxon>
        <taxon>Chitinophagia</taxon>
        <taxon>Chitinophagales</taxon>
        <taxon>Chitinophagaceae</taxon>
        <taxon>Chitinophaga</taxon>
    </lineage>
</organism>
<sequence length="150" mass="16502">MILVHLRNNVAAVDLHYNFKQTKSMGSNNKLAFLIFRIGIGVFFTIFGVMKLIGGPQVWEFLGGTMKFVGISFWPLFWGLLATLAELLGGLALITGFFVRPLSVALLFTMIMAAILKVASGAPFAEVSYPLVMILVTVFFVMNKGKYSEA</sequence>
<accession>A0A1M6VQI6</accession>
<comment type="similarity">
    <text evidence="2">Belongs to the DoxX family.</text>
</comment>
<dbReference type="InterPro" id="IPR051907">
    <property type="entry name" value="DoxX-like_oxidoreductase"/>
</dbReference>
<evidence type="ECO:0000256" key="3">
    <source>
        <dbReference type="ARBA" id="ARBA00022475"/>
    </source>
</evidence>
<feature type="transmembrane region" description="Helical" evidence="7">
    <location>
        <begin position="73"/>
        <end position="95"/>
    </location>
</feature>
<evidence type="ECO:0000256" key="1">
    <source>
        <dbReference type="ARBA" id="ARBA00004651"/>
    </source>
</evidence>
<dbReference type="GO" id="GO:0005886">
    <property type="term" value="C:plasma membrane"/>
    <property type="evidence" value="ECO:0007669"/>
    <property type="project" value="UniProtKB-SubCell"/>
</dbReference>
<reference evidence="8 9" key="1">
    <citation type="submission" date="2016-11" db="EMBL/GenBank/DDBJ databases">
        <authorList>
            <person name="Jaros S."/>
            <person name="Januszkiewicz K."/>
            <person name="Wedrychowicz H."/>
        </authorList>
    </citation>
    <scope>NUCLEOTIDE SEQUENCE [LARGE SCALE GENOMIC DNA]</scope>
    <source>
        <strain evidence="8 9">DSM 27406</strain>
    </source>
</reference>
<evidence type="ECO:0000313" key="8">
    <source>
        <dbReference type="EMBL" id="SHK83760.1"/>
    </source>
</evidence>
<dbReference type="PANTHER" id="PTHR33452">
    <property type="entry name" value="OXIDOREDUCTASE CATD-RELATED"/>
    <property type="match status" value="1"/>
</dbReference>